<evidence type="ECO:0000313" key="3">
    <source>
        <dbReference type="Proteomes" id="UP000013996"/>
    </source>
</evidence>
<evidence type="ECO:0000256" key="1">
    <source>
        <dbReference type="SAM" id="Phobius"/>
    </source>
</evidence>
<accession>A0A5E8HEF8</accession>
<name>A0A5E8HEF8_9LEPT</name>
<evidence type="ECO:0000313" key="2">
    <source>
        <dbReference type="EMBL" id="EOQ89177.1"/>
    </source>
</evidence>
<dbReference type="RefSeq" id="WP_015676759.1">
    <property type="nucleotide sequence ID" value="NZ_AOGX02000015.1"/>
</dbReference>
<keyword evidence="1" id="KW-0472">Membrane</keyword>
<gene>
    <name evidence="2" type="ORF">LEP1GSC202_1729</name>
</gene>
<dbReference type="EMBL" id="AOGX02000015">
    <property type="protein sequence ID" value="EOQ89177.1"/>
    <property type="molecule type" value="Genomic_DNA"/>
</dbReference>
<proteinExistence type="predicted"/>
<dbReference type="Proteomes" id="UP000013996">
    <property type="component" value="Unassembled WGS sequence"/>
</dbReference>
<reference evidence="2 3" key="1">
    <citation type="submission" date="2013-04" db="EMBL/GenBank/DDBJ databases">
        <authorList>
            <person name="Harkins D.M."/>
            <person name="Durkin A.S."/>
            <person name="Brinkac L.M."/>
            <person name="Haft D.H."/>
            <person name="Selengut J.D."/>
            <person name="Sanka R."/>
            <person name="DePew J."/>
            <person name="Purushe J."/>
            <person name="Hartskeerl R.A."/>
            <person name="Ahmed A."/>
            <person name="van der Linden H."/>
            <person name="Goris M.G.A."/>
            <person name="Vinetz J.M."/>
            <person name="Sutton G.G."/>
            <person name="Nierman W.C."/>
            <person name="Fouts D.E."/>
        </authorList>
    </citation>
    <scope>NUCLEOTIDE SEQUENCE [LARGE SCALE GENOMIC DNA]</scope>
    <source>
        <strain evidence="2 3">Sao Paulo</strain>
    </source>
</reference>
<protein>
    <submittedName>
        <fullName evidence="2">Uncharacterized protein</fullName>
    </submittedName>
</protein>
<dbReference type="STRING" id="1249483.LEP1GSC202_1729"/>
<keyword evidence="1" id="KW-1133">Transmembrane helix</keyword>
<organism evidence="2 3">
    <name type="scientific">Leptospira yanagawae serovar Saopaulo str. Sao Paulo = ATCC 700523</name>
    <dbReference type="NCBI Taxonomy" id="1249483"/>
    <lineage>
        <taxon>Bacteria</taxon>
        <taxon>Pseudomonadati</taxon>
        <taxon>Spirochaetota</taxon>
        <taxon>Spirochaetia</taxon>
        <taxon>Leptospirales</taxon>
        <taxon>Leptospiraceae</taxon>
        <taxon>Leptospira</taxon>
    </lineage>
</organism>
<feature type="transmembrane region" description="Helical" evidence="1">
    <location>
        <begin position="6"/>
        <end position="26"/>
    </location>
</feature>
<sequence>MKKIKWNHISIFILVLILNLNCSIFYSSERILSDTRFPIKNKTLSYELIGWDEELDRRRVTYLLSALQNSQKFKSVQHYAQTKSDLHLQIILESSPKFRFFMGESSEPVSYMAEREPGRFTVYLLNRFLAVSTFFVIPDIDYDDDRILFRTIKSGKILSEKRYPIESYRIFGWVSVLLMWADDRDEWKTILTEKVNEYLVDIKDEI</sequence>
<comment type="caution">
    <text evidence="2">The sequence shown here is derived from an EMBL/GenBank/DDBJ whole genome shotgun (WGS) entry which is preliminary data.</text>
</comment>
<keyword evidence="1" id="KW-0812">Transmembrane</keyword>
<dbReference type="AlphaFoldDB" id="A0A5E8HEF8"/>